<dbReference type="OMA" id="KLKNRKC"/>
<evidence type="ECO:0000259" key="4">
    <source>
        <dbReference type="Pfam" id="PF08190"/>
    </source>
</evidence>
<dbReference type="AlphaFoldDB" id="A0A401SUW4"/>
<gene>
    <name evidence="6" type="ORF">chiPu_0012658</name>
</gene>
<evidence type="ECO:0000259" key="5">
    <source>
        <dbReference type="Pfam" id="PF18201"/>
    </source>
</evidence>
<dbReference type="GO" id="GO:0005737">
    <property type="term" value="C:cytoplasm"/>
    <property type="evidence" value="ECO:0007669"/>
    <property type="project" value="TreeGrafter"/>
</dbReference>
<dbReference type="Proteomes" id="UP000287033">
    <property type="component" value="Unassembled WGS sequence"/>
</dbReference>
<dbReference type="EMBL" id="BEZZ01000577">
    <property type="protein sequence ID" value="GCC34185.1"/>
    <property type="molecule type" value="Genomic_DNA"/>
</dbReference>
<evidence type="ECO:0000313" key="7">
    <source>
        <dbReference type="Proteomes" id="UP000287033"/>
    </source>
</evidence>
<name>A0A401SUW4_CHIPU</name>
<evidence type="ECO:0000256" key="2">
    <source>
        <dbReference type="ARBA" id="ARBA00040540"/>
    </source>
</evidence>
<sequence length="297" mass="33340">MTTTDGSLLSTEMNNEEALYEQLLLQAAKEMQNQLPMAQESKQIRPQPGFCVKTKTKTNEKVFINVCKSDQIPPPPDLSEEGLVSLLESDDPSGYRIPMSLGEPHAEIDNSGNGCTAYDIVINSKFYNKIQNNKLFMEFFLTIGFEGLENKYNLELSREWRMLKNRKFLGSVTEQNIRTKSKPVIQELESSTSSPGTCTEPLVSEIASTCVEPEYTIVAEPADEHPSFLVAEISLPKVESAGSLLLDLGEDRIVLWARPDLYHLDIYIPFNIVQEKSGSQFNRKTRVLTITMPVQPA</sequence>
<dbReference type="GO" id="GO:0006364">
    <property type="term" value="P:rRNA processing"/>
    <property type="evidence" value="ECO:0007669"/>
    <property type="project" value="TreeGrafter"/>
</dbReference>
<comment type="caution">
    <text evidence="6">The sequence shown here is derived from an EMBL/GenBank/DDBJ whole genome shotgun (WGS) entry which is preliminary data.</text>
</comment>
<dbReference type="OrthoDB" id="5135119at2759"/>
<feature type="domain" description="PIH1 N-terminal" evidence="4">
    <location>
        <begin position="29"/>
        <end position="183"/>
    </location>
</feature>
<organism evidence="6 7">
    <name type="scientific">Chiloscyllium punctatum</name>
    <name type="common">Brownbanded bambooshark</name>
    <name type="synonym">Hemiscyllium punctatum</name>
    <dbReference type="NCBI Taxonomy" id="137246"/>
    <lineage>
        <taxon>Eukaryota</taxon>
        <taxon>Metazoa</taxon>
        <taxon>Chordata</taxon>
        <taxon>Craniata</taxon>
        <taxon>Vertebrata</taxon>
        <taxon>Chondrichthyes</taxon>
        <taxon>Elasmobranchii</taxon>
        <taxon>Galeomorphii</taxon>
        <taxon>Galeoidea</taxon>
        <taxon>Orectolobiformes</taxon>
        <taxon>Hemiscylliidae</taxon>
        <taxon>Chiloscyllium</taxon>
    </lineage>
</organism>
<dbReference type="GO" id="GO:1990904">
    <property type="term" value="C:ribonucleoprotein complex"/>
    <property type="evidence" value="ECO:0007669"/>
    <property type="project" value="TreeGrafter"/>
</dbReference>
<accession>A0A401SUW4</accession>
<reference evidence="6 7" key="1">
    <citation type="journal article" date="2018" name="Nat. Ecol. Evol.">
        <title>Shark genomes provide insights into elasmobranch evolution and the origin of vertebrates.</title>
        <authorList>
            <person name="Hara Y"/>
            <person name="Yamaguchi K"/>
            <person name="Onimaru K"/>
            <person name="Kadota M"/>
            <person name="Koyanagi M"/>
            <person name="Keeley SD"/>
            <person name="Tatsumi K"/>
            <person name="Tanaka K"/>
            <person name="Motone F"/>
            <person name="Kageyama Y"/>
            <person name="Nozu R"/>
            <person name="Adachi N"/>
            <person name="Nishimura O"/>
            <person name="Nakagawa R"/>
            <person name="Tanegashima C"/>
            <person name="Kiyatake I"/>
            <person name="Matsumoto R"/>
            <person name="Murakumo K"/>
            <person name="Nishida K"/>
            <person name="Terakita A"/>
            <person name="Kuratani S"/>
            <person name="Sato K"/>
            <person name="Hyodo S Kuraku.S."/>
        </authorList>
    </citation>
    <scope>NUCLEOTIDE SEQUENCE [LARGE SCALE GENOMIC DNA]</scope>
</reference>
<evidence type="ECO:0000313" key="6">
    <source>
        <dbReference type="EMBL" id="GCC34185.1"/>
    </source>
</evidence>
<dbReference type="GO" id="GO:0097255">
    <property type="term" value="C:R2TP complex"/>
    <property type="evidence" value="ECO:0007669"/>
    <property type="project" value="TreeGrafter"/>
</dbReference>
<dbReference type="STRING" id="137246.A0A401SUW4"/>
<comment type="similarity">
    <text evidence="1">Belongs to the PIH1 family.</text>
</comment>
<feature type="domain" description="PIH1D1/2/3 CS-like" evidence="5">
    <location>
        <begin position="222"/>
        <end position="295"/>
    </location>
</feature>
<dbReference type="InterPro" id="IPR050734">
    <property type="entry name" value="PIH1/Kintoun_subfamily"/>
</dbReference>
<dbReference type="PANTHER" id="PTHR22997">
    <property type="entry name" value="PIH1 DOMAIN-CONTAINING PROTEIN 1"/>
    <property type="match status" value="1"/>
</dbReference>
<evidence type="ECO:0000256" key="3">
    <source>
        <dbReference type="ARBA" id="ARBA00046233"/>
    </source>
</evidence>
<comment type="function">
    <text evidence="3">Involved in the assembly of C/D box small nucleolar ribonucleoprotein (snoRNP) particles. Recruits the SWI/SNF complex to the core promoter of rRNA genes and enhances pre-rRNA transcription. Mediates interaction of TELO2 with the R2TP complex which is necessary for the stability of MTOR and SMG1. Positively regulates the assembly and activity of the mTORC1 complex.</text>
</comment>
<dbReference type="PANTHER" id="PTHR22997:SF0">
    <property type="entry name" value="PIH1 DOMAIN-CONTAINING PROTEIN 1"/>
    <property type="match status" value="1"/>
</dbReference>
<dbReference type="GO" id="GO:0000492">
    <property type="term" value="P:box C/D snoRNP assembly"/>
    <property type="evidence" value="ECO:0007669"/>
    <property type="project" value="TreeGrafter"/>
</dbReference>
<dbReference type="InterPro" id="IPR012981">
    <property type="entry name" value="PIH1_N"/>
</dbReference>
<evidence type="ECO:0000256" key="1">
    <source>
        <dbReference type="ARBA" id="ARBA00008511"/>
    </source>
</evidence>
<dbReference type="Pfam" id="PF08190">
    <property type="entry name" value="PIH1"/>
    <property type="match status" value="1"/>
</dbReference>
<keyword evidence="7" id="KW-1185">Reference proteome</keyword>
<proteinExistence type="inferred from homology"/>
<dbReference type="Pfam" id="PF18201">
    <property type="entry name" value="PIH1_CS"/>
    <property type="match status" value="1"/>
</dbReference>
<protein>
    <recommendedName>
        <fullName evidence="2">PIH1 domain-containing protein 1</fullName>
    </recommendedName>
</protein>
<dbReference type="InterPro" id="IPR041442">
    <property type="entry name" value="PIH1D1/2/3_CS-like"/>
</dbReference>